<evidence type="ECO:0000313" key="4">
    <source>
        <dbReference type="Proteomes" id="UP000489600"/>
    </source>
</evidence>
<dbReference type="InterPro" id="IPR032710">
    <property type="entry name" value="NTF2-like_dom_sf"/>
</dbReference>
<reference evidence="3" key="1">
    <citation type="submission" date="2019-07" db="EMBL/GenBank/DDBJ databases">
        <authorList>
            <person name="Dittberner H."/>
        </authorList>
    </citation>
    <scope>NUCLEOTIDE SEQUENCE [LARGE SCALE GENOMIC DNA]</scope>
</reference>
<protein>
    <recommendedName>
        <fullName evidence="2">SnoaL-like domain-containing protein</fullName>
    </recommendedName>
</protein>
<dbReference type="EMBL" id="CABITT030000007">
    <property type="protein sequence ID" value="VVB11886.1"/>
    <property type="molecule type" value="Genomic_DNA"/>
</dbReference>
<name>A0A565CE61_9BRAS</name>
<sequence>MPVNGWKAYYAATKTLMNANSEFFEIMAAKSLDRMRRLWLNADHVVCFHESGELTQGTYYLHVVTAFFCFFNFSGFRIMVLERYEAVMRRWEYLFTSWEFLFDLDAFNFWVAPVLTNTVWVTMCTYHHVAIDGPLCIANLFQLHNNRWLLVHHHCSIHPMGGAENIEQVDLH</sequence>
<proteinExistence type="predicted"/>
<dbReference type="SUPFAM" id="SSF54427">
    <property type="entry name" value="NTF2-like"/>
    <property type="match status" value="2"/>
</dbReference>
<gene>
    <name evidence="3" type="ORF">ANE_LOCUS22330</name>
</gene>
<feature type="domain" description="SnoaL-like" evidence="2">
    <location>
        <begin position="81"/>
        <end position="157"/>
    </location>
</feature>
<evidence type="ECO:0000259" key="2">
    <source>
        <dbReference type="Pfam" id="PF13474"/>
    </source>
</evidence>
<organism evidence="3 4">
    <name type="scientific">Arabis nemorensis</name>
    <dbReference type="NCBI Taxonomy" id="586526"/>
    <lineage>
        <taxon>Eukaryota</taxon>
        <taxon>Viridiplantae</taxon>
        <taxon>Streptophyta</taxon>
        <taxon>Embryophyta</taxon>
        <taxon>Tracheophyta</taxon>
        <taxon>Spermatophyta</taxon>
        <taxon>Magnoliopsida</taxon>
        <taxon>eudicotyledons</taxon>
        <taxon>Gunneridae</taxon>
        <taxon>Pentapetalae</taxon>
        <taxon>rosids</taxon>
        <taxon>malvids</taxon>
        <taxon>Brassicales</taxon>
        <taxon>Brassicaceae</taxon>
        <taxon>Arabideae</taxon>
        <taxon>Arabis</taxon>
    </lineage>
</organism>
<dbReference type="Gene3D" id="3.10.450.50">
    <property type="match status" value="2"/>
</dbReference>
<dbReference type="InterPro" id="IPR044260">
    <property type="entry name" value="SKIP8-like"/>
</dbReference>
<dbReference type="PANTHER" id="PTHR47124:SF1">
    <property type="entry name" value="F-BOX PROTEIN SKIP8"/>
    <property type="match status" value="1"/>
</dbReference>
<accession>A0A565CE61</accession>
<dbReference type="Pfam" id="PF13474">
    <property type="entry name" value="SnoaL_3"/>
    <property type="match status" value="1"/>
</dbReference>
<dbReference type="Proteomes" id="UP000489600">
    <property type="component" value="Unassembled WGS sequence"/>
</dbReference>
<dbReference type="PANTHER" id="PTHR47124">
    <property type="entry name" value="F-BOX PROTEIN SKIP8"/>
    <property type="match status" value="1"/>
</dbReference>
<keyword evidence="1" id="KW-0812">Transmembrane</keyword>
<feature type="transmembrane region" description="Helical" evidence="1">
    <location>
        <begin position="59"/>
        <end position="80"/>
    </location>
</feature>
<keyword evidence="1" id="KW-1133">Transmembrane helix</keyword>
<evidence type="ECO:0000256" key="1">
    <source>
        <dbReference type="SAM" id="Phobius"/>
    </source>
</evidence>
<dbReference type="AlphaFoldDB" id="A0A565CE61"/>
<keyword evidence="4" id="KW-1185">Reference proteome</keyword>
<dbReference type="InterPro" id="IPR037401">
    <property type="entry name" value="SnoaL-like"/>
</dbReference>
<keyword evidence="1" id="KW-0472">Membrane</keyword>
<comment type="caution">
    <text evidence="3">The sequence shown here is derived from an EMBL/GenBank/DDBJ whole genome shotgun (WGS) entry which is preliminary data.</text>
</comment>
<evidence type="ECO:0000313" key="3">
    <source>
        <dbReference type="EMBL" id="VVB11886.1"/>
    </source>
</evidence>
<dbReference type="OrthoDB" id="1901658at2759"/>